<dbReference type="InterPro" id="IPR036390">
    <property type="entry name" value="WH_DNA-bd_sf"/>
</dbReference>
<dbReference type="Pfam" id="PF00156">
    <property type="entry name" value="Pribosyltran"/>
    <property type="match status" value="1"/>
</dbReference>
<evidence type="ECO:0000256" key="3">
    <source>
        <dbReference type="ARBA" id="ARBA00023125"/>
    </source>
</evidence>
<dbReference type="InterPro" id="IPR029057">
    <property type="entry name" value="PRTase-like"/>
</dbReference>
<organism evidence="8 9">
    <name type="scientific">Propionispora hippei DSM 15287</name>
    <dbReference type="NCBI Taxonomy" id="1123003"/>
    <lineage>
        <taxon>Bacteria</taxon>
        <taxon>Bacillati</taxon>
        <taxon>Bacillota</taxon>
        <taxon>Negativicutes</taxon>
        <taxon>Selenomonadales</taxon>
        <taxon>Sporomusaceae</taxon>
        <taxon>Propionispora</taxon>
    </lineage>
</organism>
<dbReference type="GO" id="GO:0045892">
    <property type="term" value="P:negative regulation of DNA-templated transcription"/>
    <property type="evidence" value="ECO:0007669"/>
    <property type="project" value="InterPro"/>
</dbReference>
<keyword evidence="3" id="KW-0238">DNA-binding</keyword>
<evidence type="ECO:0000259" key="7">
    <source>
        <dbReference type="Pfam" id="PF09182"/>
    </source>
</evidence>
<dbReference type="Pfam" id="PF09182">
    <property type="entry name" value="PuR_N"/>
    <property type="match status" value="1"/>
</dbReference>
<dbReference type="GO" id="GO:0045982">
    <property type="term" value="P:negative regulation of purine nucleobase metabolic process"/>
    <property type="evidence" value="ECO:0007669"/>
    <property type="project" value="InterPro"/>
</dbReference>
<dbReference type="Gene3D" id="3.40.50.2020">
    <property type="match status" value="1"/>
</dbReference>
<dbReference type="EMBL" id="FQZD01000005">
    <property type="protein sequence ID" value="SHI50308.1"/>
    <property type="molecule type" value="Genomic_DNA"/>
</dbReference>
<dbReference type="NCBIfam" id="TIGR01743">
    <property type="entry name" value="purR_Bsub"/>
    <property type="match status" value="1"/>
</dbReference>
<comment type="similarity">
    <text evidence="5">Belongs to the purine/pyrimidine phosphoribosyltransferase family. PurR subfamily.</text>
</comment>
<dbReference type="GO" id="GO:0003677">
    <property type="term" value="F:DNA binding"/>
    <property type="evidence" value="ECO:0007669"/>
    <property type="project" value="UniProtKB-KW"/>
</dbReference>
<feature type="domain" description="Phosphoribosyltransferase" evidence="6">
    <location>
        <begin position="114"/>
        <end position="249"/>
    </location>
</feature>
<evidence type="ECO:0000256" key="1">
    <source>
        <dbReference type="ARBA" id="ARBA00011738"/>
    </source>
</evidence>
<dbReference type="RefSeq" id="WP_149733359.1">
    <property type="nucleotide sequence ID" value="NZ_FQZD01000005.1"/>
</dbReference>
<evidence type="ECO:0000256" key="2">
    <source>
        <dbReference type="ARBA" id="ARBA00023015"/>
    </source>
</evidence>
<name>A0A1M6BP47_9FIRM</name>
<evidence type="ECO:0000313" key="9">
    <source>
        <dbReference type="Proteomes" id="UP000322917"/>
    </source>
</evidence>
<evidence type="ECO:0000256" key="4">
    <source>
        <dbReference type="ARBA" id="ARBA00023163"/>
    </source>
</evidence>
<evidence type="ECO:0000313" key="8">
    <source>
        <dbReference type="EMBL" id="SHI50308.1"/>
    </source>
</evidence>
<dbReference type="InterPro" id="IPR050118">
    <property type="entry name" value="Pur/Pyrimidine_PRTase"/>
</dbReference>
<protein>
    <submittedName>
        <fullName evidence="8">Purine operon repressor, PurR</fullName>
    </submittedName>
</protein>
<dbReference type="AlphaFoldDB" id="A0A1M6BP47"/>
<dbReference type="PANTHER" id="PTHR43864">
    <property type="entry name" value="HYPOXANTHINE/GUANINE PHOSPHORIBOSYLTRANSFERASE"/>
    <property type="match status" value="1"/>
</dbReference>
<dbReference type="SUPFAM" id="SSF53271">
    <property type="entry name" value="PRTase-like"/>
    <property type="match status" value="1"/>
</dbReference>
<feature type="domain" description="Bacterial purine repressor N-terminal" evidence="7">
    <location>
        <begin position="5"/>
        <end position="74"/>
    </location>
</feature>
<dbReference type="InterPro" id="IPR000836">
    <property type="entry name" value="PRTase_dom"/>
</dbReference>
<keyword evidence="2" id="KW-0805">Transcription regulation</keyword>
<dbReference type="Gene3D" id="1.10.10.10">
    <property type="entry name" value="Winged helix-like DNA-binding domain superfamily/Winged helix DNA-binding domain"/>
    <property type="match status" value="1"/>
</dbReference>
<reference evidence="8 9" key="1">
    <citation type="submission" date="2016-11" db="EMBL/GenBank/DDBJ databases">
        <authorList>
            <person name="Varghese N."/>
            <person name="Submissions S."/>
        </authorList>
    </citation>
    <scope>NUCLEOTIDE SEQUENCE [LARGE SCALE GENOMIC DNA]</scope>
    <source>
        <strain evidence="8 9">DSM 15287</strain>
    </source>
</reference>
<keyword evidence="9" id="KW-1185">Reference proteome</keyword>
<dbReference type="InterPro" id="IPR036388">
    <property type="entry name" value="WH-like_DNA-bd_sf"/>
</dbReference>
<comment type="subunit">
    <text evidence="1">Homodimer.</text>
</comment>
<accession>A0A1M6BP47</accession>
<sequence length="269" mass="29567">MTKVRRTERMIALTKFLTERPGHLFSLNHFCELFGAAKSTLSEDIVTIRQAMEQFAMGSLETVSGAAGGVRFLPLKSQDGTCAFLHELAEKLASPERIIPGGFLYMADILFTPDLMVQVGEIFFSRFSHLSPDYIMTVETKGIPLAFMTARAFNLPLVIVRQGSKVTEGPSVSINYVTGSGKRIQSMSLPRRAIPPGARVLVIDDFMKAGGTVRGMYDLAHEVDVEIVGTGVLVGTAQPQVKLVEDYLALLILHEVDQQRKIVDIRPAL</sequence>
<evidence type="ECO:0000256" key="5">
    <source>
        <dbReference type="ARBA" id="ARBA00049656"/>
    </source>
</evidence>
<dbReference type="CDD" id="cd06223">
    <property type="entry name" value="PRTases_typeI"/>
    <property type="match status" value="1"/>
</dbReference>
<dbReference type="SUPFAM" id="SSF46785">
    <property type="entry name" value="Winged helix' DNA-binding domain"/>
    <property type="match status" value="1"/>
</dbReference>
<evidence type="ECO:0000259" key="6">
    <source>
        <dbReference type="Pfam" id="PF00156"/>
    </source>
</evidence>
<keyword evidence="4" id="KW-0804">Transcription</keyword>
<dbReference type="PANTHER" id="PTHR43864:SF2">
    <property type="entry name" value="PUR OPERON REPRESSOR"/>
    <property type="match status" value="1"/>
</dbReference>
<dbReference type="OrthoDB" id="4213751at2"/>
<dbReference type="InterPro" id="IPR015265">
    <property type="entry name" value="PuR_N"/>
</dbReference>
<dbReference type="Proteomes" id="UP000322917">
    <property type="component" value="Unassembled WGS sequence"/>
</dbReference>
<proteinExistence type="inferred from homology"/>
<dbReference type="InterPro" id="IPR010078">
    <property type="entry name" value="PurR_Bsub"/>
</dbReference>
<gene>
    <name evidence="8" type="ORF">SAMN02745170_00464</name>
</gene>